<dbReference type="AlphaFoldDB" id="A0A2T2NV62"/>
<organism evidence="2 3">
    <name type="scientific">Corynespora cassiicola Philippines</name>
    <dbReference type="NCBI Taxonomy" id="1448308"/>
    <lineage>
        <taxon>Eukaryota</taxon>
        <taxon>Fungi</taxon>
        <taxon>Dikarya</taxon>
        <taxon>Ascomycota</taxon>
        <taxon>Pezizomycotina</taxon>
        <taxon>Dothideomycetes</taxon>
        <taxon>Pleosporomycetidae</taxon>
        <taxon>Pleosporales</taxon>
        <taxon>Corynesporascaceae</taxon>
        <taxon>Corynespora</taxon>
    </lineage>
</organism>
<evidence type="ECO:0000313" key="2">
    <source>
        <dbReference type="EMBL" id="PSN69176.1"/>
    </source>
</evidence>
<dbReference type="Proteomes" id="UP000240883">
    <property type="component" value="Unassembled WGS sequence"/>
</dbReference>
<sequence>MLSKKRSYNDQGIQTLPKRIRHDTEAPFKFMELPGELRNRIYELAAALATEKWPIVSELKKQQRRSGRHGGPQRNTAERPTFPFLGLTQACSQIRSEFRPLWITTHIIPLSLLESYFSAFFPRPPKKDVERFNSYQNPNGKLKIFLREVNFAGLDLLKILKFKLRYPEYTLSYEYRRENGPPSSRNALEGILNNDNPVWTSWIKRNVVSQIRIESGAYAGYGRTMNIIIKERYAPLWMRSVLHASIPEGYLKKIGLEQITVWTIKFGVDYS</sequence>
<dbReference type="InterPro" id="IPR038883">
    <property type="entry name" value="AN11006-like"/>
</dbReference>
<evidence type="ECO:0008006" key="4">
    <source>
        <dbReference type="Google" id="ProtNLM"/>
    </source>
</evidence>
<dbReference type="PANTHER" id="PTHR42085:SF1">
    <property type="entry name" value="F-BOX DOMAIN-CONTAINING PROTEIN"/>
    <property type="match status" value="1"/>
</dbReference>
<keyword evidence="3" id="KW-1185">Reference proteome</keyword>
<dbReference type="PANTHER" id="PTHR42085">
    <property type="entry name" value="F-BOX DOMAIN-CONTAINING PROTEIN"/>
    <property type="match status" value="1"/>
</dbReference>
<accession>A0A2T2NV62</accession>
<gene>
    <name evidence="2" type="ORF">BS50DRAFT_549811</name>
</gene>
<feature type="region of interest" description="Disordered" evidence="1">
    <location>
        <begin position="59"/>
        <end position="79"/>
    </location>
</feature>
<name>A0A2T2NV62_CORCC</name>
<evidence type="ECO:0000256" key="1">
    <source>
        <dbReference type="SAM" id="MobiDB-lite"/>
    </source>
</evidence>
<dbReference type="EMBL" id="KZ678133">
    <property type="protein sequence ID" value="PSN69176.1"/>
    <property type="molecule type" value="Genomic_DNA"/>
</dbReference>
<protein>
    <recommendedName>
        <fullName evidence="4">F-box domain-containing protein</fullName>
    </recommendedName>
</protein>
<evidence type="ECO:0000313" key="3">
    <source>
        <dbReference type="Proteomes" id="UP000240883"/>
    </source>
</evidence>
<dbReference type="OrthoDB" id="3801343at2759"/>
<proteinExistence type="predicted"/>
<reference evidence="2 3" key="1">
    <citation type="journal article" date="2018" name="Front. Microbiol.">
        <title>Genome-Wide Analysis of Corynespora cassiicola Leaf Fall Disease Putative Effectors.</title>
        <authorList>
            <person name="Lopez D."/>
            <person name="Ribeiro S."/>
            <person name="Label P."/>
            <person name="Fumanal B."/>
            <person name="Venisse J.S."/>
            <person name="Kohler A."/>
            <person name="de Oliveira R.R."/>
            <person name="Labutti K."/>
            <person name="Lipzen A."/>
            <person name="Lail K."/>
            <person name="Bauer D."/>
            <person name="Ohm R.A."/>
            <person name="Barry K.W."/>
            <person name="Spatafora J."/>
            <person name="Grigoriev I.V."/>
            <person name="Martin F.M."/>
            <person name="Pujade-Renaud V."/>
        </authorList>
    </citation>
    <scope>NUCLEOTIDE SEQUENCE [LARGE SCALE GENOMIC DNA]</scope>
    <source>
        <strain evidence="2 3">Philippines</strain>
    </source>
</reference>